<dbReference type="EMBL" id="LAVV01001138">
    <property type="protein sequence ID" value="KNZ63771.1"/>
    <property type="molecule type" value="Genomic_DNA"/>
</dbReference>
<evidence type="ECO:0000313" key="1">
    <source>
        <dbReference type="EMBL" id="KNZ63771.1"/>
    </source>
</evidence>
<dbReference type="VEuPathDB" id="FungiDB:VP01_11024g1"/>
<evidence type="ECO:0000313" key="2">
    <source>
        <dbReference type="Proteomes" id="UP000037035"/>
    </source>
</evidence>
<protein>
    <submittedName>
        <fullName evidence="1">Uncharacterized protein</fullName>
    </submittedName>
</protein>
<proteinExistence type="predicted"/>
<organism evidence="1 2">
    <name type="scientific">Puccinia sorghi</name>
    <dbReference type="NCBI Taxonomy" id="27349"/>
    <lineage>
        <taxon>Eukaryota</taxon>
        <taxon>Fungi</taxon>
        <taxon>Dikarya</taxon>
        <taxon>Basidiomycota</taxon>
        <taxon>Pucciniomycotina</taxon>
        <taxon>Pucciniomycetes</taxon>
        <taxon>Pucciniales</taxon>
        <taxon>Pucciniaceae</taxon>
        <taxon>Puccinia</taxon>
    </lineage>
</organism>
<sequence length="103" mass="11928">AVADKVRKEVVYGTVYVTGIFWNFENRWDSYVNTCHTLNSWLSFEPNAASEARAIQPNIYLSISMQDTQPIKAQHLLNQMKSCFLNFDFHVKELQNLLSQLSL</sequence>
<feature type="non-terminal residue" evidence="1">
    <location>
        <position position="103"/>
    </location>
</feature>
<feature type="non-terminal residue" evidence="1">
    <location>
        <position position="1"/>
    </location>
</feature>
<gene>
    <name evidence="1" type="ORF">VP01_11024g1</name>
</gene>
<accession>A0A0L6VSU1</accession>
<dbReference type="AlphaFoldDB" id="A0A0L6VSU1"/>
<reference evidence="1 2" key="1">
    <citation type="submission" date="2015-08" db="EMBL/GenBank/DDBJ databases">
        <title>Next Generation Sequencing and Analysis of the Genome of Puccinia sorghi L Schw, the Causal Agent of Maize Common Rust.</title>
        <authorList>
            <person name="Rochi L."/>
            <person name="Burguener G."/>
            <person name="Darino M."/>
            <person name="Turjanski A."/>
            <person name="Kreff E."/>
            <person name="Dieguez M.J."/>
            <person name="Sacco F."/>
        </authorList>
    </citation>
    <scope>NUCLEOTIDE SEQUENCE [LARGE SCALE GENOMIC DNA]</scope>
    <source>
        <strain evidence="1 2">RO10H11247</strain>
    </source>
</reference>
<dbReference type="Proteomes" id="UP000037035">
    <property type="component" value="Unassembled WGS sequence"/>
</dbReference>
<keyword evidence="2" id="KW-1185">Reference proteome</keyword>
<name>A0A0L6VSU1_9BASI</name>
<comment type="caution">
    <text evidence="1">The sequence shown here is derived from an EMBL/GenBank/DDBJ whole genome shotgun (WGS) entry which is preliminary data.</text>
</comment>